<evidence type="ECO:0000259" key="4">
    <source>
        <dbReference type="Pfam" id="PF05592"/>
    </source>
</evidence>
<dbReference type="InterPro" id="IPR035398">
    <property type="entry name" value="Bac_rhamnosid_C"/>
</dbReference>
<evidence type="ECO:0000313" key="9">
    <source>
        <dbReference type="Proteomes" id="UP000190890"/>
    </source>
</evidence>
<evidence type="ECO:0000256" key="3">
    <source>
        <dbReference type="ARBA" id="ARBA00022801"/>
    </source>
</evidence>
<keyword evidence="3" id="KW-0378">Hydrolase</keyword>
<dbReference type="GO" id="GO:0005975">
    <property type="term" value="P:carbohydrate metabolic process"/>
    <property type="evidence" value="ECO:0007669"/>
    <property type="project" value="InterPro"/>
</dbReference>
<feature type="domain" description="Bacterial alpha-L-rhamnosidase N-terminal" evidence="5">
    <location>
        <begin position="163"/>
        <end position="292"/>
    </location>
</feature>
<feature type="domain" description="Alpha-L-rhamnosidase concanavalin-like" evidence="4">
    <location>
        <begin position="332"/>
        <end position="432"/>
    </location>
</feature>
<dbReference type="InterPro" id="IPR008928">
    <property type="entry name" value="6-hairpin_glycosidase_sf"/>
</dbReference>
<evidence type="ECO:0000256" key="1">
    <source>
        <dbReference type="ARBA" id="ARBA00001445"/>
    </source>
</evidence>
<dbReference type="RefSeq" id="WP_077847744.1">
    <property type="nucleotide sequence ID" value="NZ_LZZM01000167.1"/>
</dbReference>
<dbReference type="PIRSF" id="PIRSF010631">
    <property type="entry name" value="A-rhamnsds"/>
    <property type="match status" value="1"/>
</dbReference>
<dbReference type="InterPro" id="IPR016007">
    <property type="entry name" value="Alpha_rhamnosid"/>
</dbReference>
<evidence type="ECO:0000256" key="2">
    <source>
        <dbReference type="ARBA" id="ARBA00012652"/>
    </source>
</evidence>
<accession>A0A1S8TG95</accession>
<sequence length="895" mass="103225">MFLIKKCFTNSSDKKTVIGNKKIFFGWQMEADRKNVVQKAYEIKLFGSKNELIWKTGKVQSSQSINVYYNGPTLESRNEYYWKITAWNNYDEAAKSDLINFEIGINSEDWKAKWIEADMKIKSKKEDFNFEKVFSYHPNPNEIENIPLDPPIIFLKQFSIKNKKIKKARIYATAHGVYEAELNGKKVGNEYLAPGFTTYPKLQYYQTYDITNQIKKSKNEIKITVADGWYKSRIGLAGIGHQFGDNVSLLAQIEIEYTDGEKQIVGTDSSFKAAIGQIEYSDLFIGEKQNHMEKVIKHFEVIEKDYGYKQLKVDLAEPIKCIETIKAVNIITTPKGEKVIDFGRNIAGIVEIKVKGSEGDVVQLQHTEELDLEGNFFVNTMGQNKFQTTTYVLKGSEEEVFMPKFTYQGFRYVKVIGYSDELKKENFVAHVLSTDCKRTGYVETSNQKINKLIENIYNSQESNFVSVPTDCPQREKGGWTGDAQIYTPTAIFNMKIDNFMRRWLENMRADQYENGQIPGLIPWIESDNMLSSGFGNISTAGWADACIIIPWHLYIQYEDINFLKDNYEMMKKWLIYVEKRCASNITEESKEYENYVWDMDFHYGDWMTPSCVKEDGSLEPMISAQLTKNQVATMYFAYSSELLSNIAHILNREEDKIYYAGLSKKVKYAFNEAYVDDEGKILNDLQGLYVLAAHLKMGSDEVNKKFIDRLKFKIKENNNKLDTGFLGTPILLDVLTNYGEKDLAYKLLLQEECPSWLYMVKQGATTIWECWDAIKPDGNRSMISYNHYSLGSVQDYIVRKIGGLVKCPEESSKFIIEPALESPFEYCSLSYESPYGNIEVRWDLRACRNEVNIVVPIGVTVILRIVNQEDREFGSGVYKMNYIIDPFSEKYSSRA</sequence>
<dbReference type="Proteomes" id="UP000190890">
    <property type="component" value="Unassembled WGS sequence"/>
</dbReference>
<dbReference type="InterPro" id="IPR008902">
    <property type="entry name" value="Rhamnosid_concanavalin"/>
</dbReference>
<dbReference type="InterPro" id="IPR013783">
    <property type="entry name" value="Ig-like_fold"/>
</dbReference>
<comment type="caution">
    <text evidence="8">The sequence shown here is derived from an EMBL/GenBank/DDBJ whole genome shotgun (WGS) entry which is preliminary data.</text>
</comment>
<dbReference type="Pfam" id="PF25788">
    <property type="entry name" value="Ig_Rha78A_N"/>
    <property type="match status" value="1"/>
</dbReference>
<dbReference type="STRING" id="29367.CLPUN_26360"/>
<proteinExistence type="predicted"/>
<dbReference type="GO" id="GO:0030596">
    <property type="term" value="F:alpha-L-rhamnosidase activity"/>
    <property type="evidence" value="ECO:0007669"/>
    <property type="project" value="UniProtKB-EC"/>
</dbReference>
<dbReference type="OrthoDB" id="9761045at2"/>
<dbReference type="Gene3D" id="2.60.40.10">
    <property type="entry name" value="Immunoglobulins"/>
    <property type="match status" value="1"/>
</dbReference>
<comment type="catalytic activity">
    <reaction evidence="1">
        <text>Hydrolysis of terminal non-reducing alpha-L-rhamnose residues in alpha-L-rhamnosides.</text>
        <dbReference type="EC" id="3.2.1.40"/>
    </reaction>
</comment>
<dbReference type="EC" id="3.2.1.40" evidence="2"/>
<dbReference type="Pfam" id="PF17390">
    <property type="entry name" value="Bac_rhamnosid_C"/>
    <property type="match status" value="1"/>
</dbReference>
<feature type="domain" description="Alpha-L-rhamnosidase six-hairpin glycosidase" evidence="6">
    <location>
        <begin position="437"/>
        <end position="800"/>
    </location>
</feature>
<dbReference type="Pfam" id="PF05592">
    <property type="entry name" value="Bac_rhamnosid"/>
    <property type="match status" value="1"/>
</dbReference>
<dbReference type="PANTHER" id="PTHR33307">
    <property type="entry name" value="ALPHA-RHAMNOSIDASE (EUROFUNG)"/>
    <property type="match status" value="1"/>
</dbReference>
<dbReference type="SUPFAM" id="SSF48208">
    <property type="entry name" value="Six-hairpin glycosidases"/>
    <property type="match status" value="1"/>
</dbReference>
<organism evidence="8 9">
    <name type="scientific">Clostridium puniceum</name>
    <dbReference type="NCBI Taxonomy" id="29367"/>
    <lineage>
        <taxon>Bacteria</taxon>
        <taxon>Bacillati</taxon>
        <taxon>Bacillota</taxon>
        <taxon>Clostridia</taxon>
        <taxon>Eubacteriales</taxon>
        <taxon>Clostridiaceae</taxon>
        <taxon>Clostridium</taxon>
    </lineage>
</organism>
<dbReference type="InterPro" id="IPR012341">
    <property type="entry name" value="6hp_glycosidase-like_sf"/>
</dbReference>
<evidence type="ECO:0000259" key="5">
    <source>
        <dbReference type="Pfam" id="PF08531"/>
    </source>
</evidence>
<reference evidence="8 9" key="1">
    <citation type="submission" date="2016-05" db="EMBL/GenBank/DDBJ databases">
        <title>Microbial solvent formation.</title>
        <authorList>
            <person name="Poehlein A."/>
            <person name="Montoya Solano J.D."/>
            <person name="Flitsch S."/>
            <person name="Krabben P."/>
            <person name="Duerre P."/>
            <person name="Daniel R."/>
        </authorList>
    </citation>
    <scope>NUCLEOTIDE SEQUENCE [LARGE SCALE GENOMIC DNA]</scope>
    <source>
        <strain evidence="8 9">DSM 2619</strain>
    </source>
</reference>
<dbReference type="Gene3D" id="2.60.420.10">
    <property type="entry name" value="Maltose phosphorylase, domain 3"/>
    <property type="match status" value="1"/>
</dbReference>
<dbReference type="InterPro" id="IPR035396">
    <property type="entry name" value="Bac_rhamnosid6H"/>
</dbReference>
<protein>
    <recommendedName>
        <fullName evidence="2">alpha-L-rhamnosidase</fullName>
        <ecNumber evidence="2">3.2.1.40</ecNumber>
    </recommendedName>
</protein>
<dbReference type="EMBL" id="LZZM01000167">
    <property type="protein sequence ID" value="OOM76696.1"/>
    <property type="molecule type" value="Genomic_DNA"/>
</dbReference>
<feature type="domain" description="Alpha-L-rhamnosidase C-terminal" evidence="7">
    <location>
        <begin position="813"/>
        <end position="871"/>
    </location>
</feature>
<evidence type="ECO:0000313" key="8">
    <source>
        <dbReference type="EMBL" id="OOM76696.1"/>
    </source>
</evidence>
<dbReference type="PANTHER" id="PTHR33307:SF6">
    <property type="entry name" value="ALPHA-RHAMNOSIDASE (EUROFUNG)-RELATED"/>
    <property type="match status" value="1"/>
</dbReference>
<dbReference type="InterPro" id="IPR013737">
    <property type="entry name" value="Bac_rhamnosid_N"/>
</dbReference>
<dbReference type="Gene3D" id="1.50.10.10">
    <property type="match status" value="1"/>
</dbReference>
<evidence type="ECO:0000259" key="6">
    <source>
        <dbReference type="Pfam" id="PF17389"/>
    </source>
</evidence>
<evidence type="ECO:0000259" key="7">
    <source>
        <dbReference type="Pfam" id="PF17390"/>
    </source>
</evidence>
<gene>
    <name evidence="8" type="ORF">CLPUN_26360</name>
</gene>
<dbReference type="AlphaFoldDB" id="A0A1S8TG95"/>
<dbReference type="Pfam" id="PF08531">
    <property type="entry name" value="Bac_rhamnosid_N"/>
    <property type="match status" value="1"/>
</dbReference>
<dbReference type="Gene3D" id="2.60.120.260">
    <property type="entry name" value="Galactose-binding domain-like"/>
    <property type="match status" value="2"/>
</dbReference>
<keyword evidence="9" id="KW-1185">Reference proteome</keyword>
<name>A0A1S8TG95_9CLOT</name>
<dbReference type="Pfam" id="PF17389">
    <property type="entry name" value="Bac_rhamnosid6H"/>
    <property type="match status" value="1"/>
</dbReference>